<evidence type="ECO:0000313" key="1">
    <source>
        <dbReference type="EnsemblMetazoa" id="GBRI043426-PA"/>
    </source>
</evidence>
<reference evidence="2" key="1">
    <citation type="submission" date="2014-03" db="EMBL/GenBank/DDBJ databases">
        <authorList>
            <person name="Aksoy S."/>
            <person name="Warren W."/>
            <person name="Wilson R.K."/>
        </authorList>
    </citation>
    <scope>NUCLEOTIDE SEQUENCE [LARGE SCALE GENOMIC DNA]</scope>
    <source>
        <strain evidence="2">IAEA</strain>
    </source>
</reference>
<dbReference type="VEuPathDB" id="VectorBase:GBRI043426"/>
<proteinExistence type="predicted"/>
<organism evidence="1 2">
    <name type="scientific">Glossina brevipalpis</name>
    <dbReference type="NCBI Taxonomy" id="37001"/>
    <lineage>
        <taxon>Eukaryota</taxon>
        <taxon>Metazoa</taxon>
        <taxon>Ecdysozoa</taxon>
        <taxon>Arthropoda</taxon>
        <taxon>Hexapoda</taxon>
        <taxon>Insecta</taxon>
        <taxon>Pterygota</taxon>
        <taxon>Neoptera</taxon>
        <taxon>Endopterygota</taxon>
        <taxon>Diptera</taxon>
        <taxon>Brachycera</taxon>
        <taxon>Muscomorpha</taxon>
        <taxon>Hippoboscoidea</taxon>
        <taxon>Glossinidae</taxon>
        <taxon>Glossina</taxon>
    </lineage>
</organism>
<dbReference type="EnsemblMetazoa" id="GBRI043426-RA">
    <property type="protein sequence ID" value="GBRI043426-PA"/>
    <property type="gene ID" value="GBRI043426"/>
</dbReference>
<name>A0A1A9X400_9MUSC</name>
<dbReference type="Proteomes" id="UP000091820">
    <property type="component" value="Unassembled WGS sequence"/>
</dbReference>
<reference evidence="1" key="2">
    <citation type="submission" date="2020-05" db="UniProtKB">
        <authorList>
            <consortium name="EnsemblMetazoa"/>
        </authorList>
    </citation>
    <scope>IDENTIFICATION</scope>
    <source>
        <strain evidence="1">IAEA</strain>
    </source>
</reference>
<sequence>MKTLLKIYKNLKAFNCMLDDRNFHNKIYEQLAVESIEEYSAYFEEHTKVIKSTTQTTEHLVNGRSETTYRAVAFEKFPVPTTGGTVVVFAQSKSLDKTSRNDSIAARVDCVLHDRYRKHQT</sequence>
<evidence type="ECO:0000313" key="2">
    <source>
        <dbReference type="Proteomes" id="UP000091820"/>
    </source>
</evidence>
<protein>
    <submittedName>
        <fullName evidence="1">Uncharacterized protein</fullName>
    </submittedName>
</protein>
<accession>A0A1A9X400</accession>
<dbReference type="AlphaFoldDB" id="A0A1A9X400"/>
<keyword evidence="2" id="KW-1185">Reference proteome</keyword>